<accession>A0A399CWP2</accession>
<dbReference type="GO" id="GO:0008168">
    <property type="term" value="F:methyltransferase activity"/>
    <property type="evidence" value="ECO:0007669"/>
    <property type="project" value="UniProtKB-KW"/>
</dbReference>
<proteinExistence type="predicted"/>
<dbReference type="SUPFAM" id="SSF53335">
    <property type="entry name" value="S-adenosyl-L-methionine-dependent methyltransferases"/>
    <property type="match status" value="1"/>
</dbReference>
<dbReference type="Proteomes" id="UP000266441">
    <property type="component" value="Unassembled WGS sequence"/>
</dbReference>
<dbReference type="Pfam" id="PF13847">
    <property type="entry name" value="Methyltransf_31"/>
    <property type="match status" value="1"/>
</dbReference>
<dbReference type="InterPro" id="IPR025714">
    <property type="entry name" value="Methyltranfer_dom"/>
</dbReference>
<dbReference type="EMBL" id="QWET01000018">
    <property type="protein sequence ID" value="RIH63656.1"/>
    <property type="molecule type" value="Genomic_DNA"/>
</dbReference>
<keyword evidence="2" id="KW-0489">Methyltransferase</keyword>
<gene>
    <name evidence="2" type="ORF">D1164_18935</name>
</gene>
<keyword evidence="2" id="KW-0808">Transferase</keyword>
<dbReference type="CDD" id="cd02440">
    <property type="entry name" value="AdoMet_MTases"/>
    <property type="match status" value="1"/>
</dbReference>
<evidence type="ECO:0000313" key="2">
    <source>
        <dbReference type="EMBL" id="RIH63656.1"/>
    </source>
</evidence>
<feature type="domain" description="Methyltransferase" evidence="1">
    <location>
        <begin position="52"/>
        <end position="169"/>
    </location>
</feature>
<keyword evidence="3" id="KW-1185">Reference proteome</keyword>
<dbReference type="InterPro" id="IPR029063">
    <property type="entry name" value="SAM-dependent_MTases_sf"/>
</dbReference>
<dbReference type="Gene3D" id="3.40.50.150">
    <property type="entry name" value="Vaccinia Virus protein VP39"/>
    <property type="match status" value="1"/>
</dbReference>
<evidence type="ECO:0000313" key="3">
    <source>
        <dbReference type="Proteomes" id="UP000266441"/>
    </source>
</evidence>
<dbReference type="PANTHER" id="PTHR43591">
    <property type="entry name" value="METHYLTRANSFERASE"/>
    <property type="match status" value="1"/>
</dbReference>
<dbReference type="AlphaFoldDB" id="A0A399CWP2"/>
<dbReference type="GO" id="GO:0032259">
    <property type="term" value="P:methylation"/>
    <property type="evidence" value="ECO:0007669"/>
    <property type="project" value="UniProtKB-KW"/>
</dbReference>
<name>A0A399CWP2_9BACT</name>
<reference evidence="2 3" key="1">
    <citation type="journal article" date="2015" name="Int. J. Syst. Evol. Microbiol.">
        <title>Mariniphaga sediminis sp. nov., isolated from coastal sediment.</title>
        <authorList>
            <person name="Wang F.Q."/>
            <person name="Shen Q.Y."/>
            <person name="Chen G.J."/>
            <person name="Du Z.J."/>
        </authorList>
    </citation>
    <scope>NUCLEOTIDE SEQUENCE [LARGE SCALE GENOMIC DNA]</scope>
    <source>
        <strain evidence="2 3">SY21</strain>
    </source>
</reference>
<protein>
    <submittedName>
        <fullName evidence="2">Methyltransferase domain-containing protein</fullName>
    </submittedName>
</protein>
<comment type="caution">
    <text evidence="2">The sequence shown here is derived from an EMBL/GenBank/DDBJ whole genome shotgun (WGS) entry which is preliminary data.</text>
</comment>
<sequence length="260" mass="29351">MQKNKEFIMDTKKHNRNIIEQFSKQAEGYTSITSHSDALEKLIKMSSAAGEDTVLDIACGSGIVSCAFAKYTSHVTGVDMTPEMLNEARKLQAKRNLQNITWEIGDVTSLPYADDHFSIVISRFGFHHFLDPFQVLNEMKRVCKPNGVVMVVDVSLPESKIEKYNKMERNRDSSHVAALSLTTLSTLFKKVGIDKLEKDNYFMQIELNEQLQASFPEDKTALKNMILQDIGVNDLGINATALNGHVYLYYPIYIFSGKKP</sequence>
<organism evidence="2 3">
    <name type="scientific">Mariniphaga sediminis</name>
    <dbReference type="NCBI Taxonomy" id="1628158"/>
    <lineage>
        <taxon>Bacteria</taxon>
        <taxon>Pseudomonadati</taxon>
        <taxon>Bacteroidota</taxon>
        <taxon>Bacteroidia</taxon>
        <taxon>Marinilabiliales</taxon>
        <taxon>Prolixibacteraceae</taxon>
        <taxon>Mariniphaga</taxon>
    </lineage>
</organism>
<evidence type="ECO:0000259" key="1">
    <source>
        <dbReference type="Pfam" id="PF13847"/>
    </source>
</evidence>